<keyword evidence="3" id="KW-1185">Reference proteome</keyword>
<proteinExistence type="predicted"/>
<feature type="non-terminal residue" evidence="2">
    <location>
        <position position="446"/>
    </location>
</feature>
<dbReference type="Proteomes" id="UP001054857">
    <property type="component" value="Unassembled WGS sequence"/>
</dbReference>
<dbReference type="GO" id="GO:0016592">
    <property type="term" value="C:mediator complex"/>
    <property type="evidence" value="ECO:0007669"/>
    <property type="project" value="TreeGrafter"/>
</dbReference>
<gene>
    <name evidence="2" type="ORF">Agub_g7528</name>
</gene>
<reference evidence="2 3" key="1">
    <citation type="journal article" date="2021" name="Sci. Rep.">
        <title>Genome sequencing of the multicellular alga Astrephomene provides insights into convergent evolution of germ-soma differentiation.</title>
        <authorList>
            <person name="Yamashita S."/>
            <person name="Yamamoto K."/>
            <person name="Matsuzaki R."/>
            <person name="Suzuki S."/>
            <person name="Yamaguchi H."/>
            <person name="Hirooka S."/>
            <person name="Minakuchi Y."/>
            <person name="Miyagishima S."/>
            <person name="Kawachi M."/>
            <person name="Toyoda A."/>
            <person name="Nozaki H."/>
        </authorList>
    </citation>
    <scope>NUCLEOTIDE SEQUENCE [LARGE SCALE GENOMIC DNA]</scope>
    <source>
        <strain evidence="2 3">NIES-4017</strain>
    </source>
</reference>
<dbReference type="PANTHER" id="PTHR46007:SF8">
    <property type="entry name" value="C2H2-TYPE DOMAIN-CONTAINING PROTEIN"/>
    <property type="match status" value="1"/>
</dbReference>
<feature type="compositionally biased region" description="Low complexity" evidence="1">
    <location>
        <begin position="409"/>
        <end position="425"/>
    </location>
</feature>
<evidence type="ECO:0000313" key="2">
    <source>
        <dbReference type="EMBL" id="GFR46058.1"/>
    </source>
</evidence>
<protein>
    <submittedName>
        <fullName evidence="2">Uncharacterized protein</fullName>
    </submittedName>
</protein>
<organism evidence="2 3">
    <name type="scientific">Astrephomene gubernaculifera</name>
    <dbReference type="NCBI Taxonomy" id="47775"/>
    <lineage>
        <taxon>Eukaryota</taxon>
        <taxon>Viridiplantae</taxon>
        <taxon>Chlorophyta</taxon>
        <taxon>core chlorophytes</taxon>
        <taxon>Chlorophyceae</taxon>
        <taxon>CS clade</taxon>
        <taxon>Chlamydomonadales</taxon>
        <taxon>Astrephomenaceae</taxon>
        <taxon>Astrephomene</taxon>
    </lineage>
</organism>
<accession>A0AAD3DSX1</accession>
<feature type="compositionally biased region" description="Low complexity" evidence="1">
    <location>
        <begin position="114"/>
        <end position="127"/>
    </location>
</feature>
<sequence>MYGSISVDDHDSLAFPGRRTSSCSCETQTPFNNNNNSGSSNSSPATLKASSSGSCYLYGTKSKSRRSTACCNSCARYDPPNEPLNHHRQQQRVSINLRNRHCFRCHRHDNNDNQPQQQQHQQQQQRQWRNKLPKSLHRHRPHQTSTLLALLLLLLLGGNNSPNCNSSNRNITSSSSSNRQHRSRWRWKYRALSVRGFLTLASAEHQSVFGLSTLRSLYPDHPWHIPVEASDLPRGPTRTAPPPVVPPFVQVRTDADLEQLYDENLYLDLAPWKRRSEAAAAFASANGAVGRNDAAITAVSNLTLGDGRGSSGGGKGGLRVSELVEWVRRLPYKASQRLVVIKGGRVGLIMQRGGSRVRCERPCDPVLEDLLRDLRAWVSSAPSEWPDALFFLNTADTSLCHPRQPPTHPQAAPTQQQQQQRIQQQRSNAKRQEQQTQPTRMLHARP</sequence>
<evidence type="ECO:0000256" key="1">
    <source>
        <dbReference type="SAM" id="MobiDB-lite"/>
    </source>
</evidence>
<dbReference type="GO" id="GO:0003713">
    <property type="term" value="F:transcription coactivator activity"/>
    <property type="evidence" value="ECO:0007669"/>
    <property type="project" value="TreeGrafter"/>
</dbReference>
<feature type="region of interest" description="Disordered" evidence="1">
    <location>
        <begin position="400"/>
        <end position="446"/>
    </location>
</feature>
<dbReference type="AlphaFoldDB" id="A0AAD3DSX1"/>
<evidence type="ECO:0000313" key="3">
    <source>
        <dbReference type="Proteomes" id="UP001054857"/>
    </source>
</evidence>
<name>A0AAD3DSX1_9CHLO</name>
<dbReference type="GO" id="GO:0045944">
    <property type="term" value="P:positive regulation of transcription by RNA polymerase II"/>
    <property type="evidence" value="ECO:0007669"/>
    <property type="project" value="TreeGrafter"/>
</dbReference>
<feature type="compositionally biased region" description="Basic residues" evidence="1">
    <location>
        <begin position="128"/>
        <end position="141"/>
    </location>
</feature>
<dbReference type="EMBL" id="BMAR01000011">
    <property type="protein sequence ID" value="GFR46058.1"/>
    <property type="molecule type" value="Genomic_DNA"/>
</dbReference>
<dbReference type="InterPro" id="IPR051647">
    <property type="entry name" value="Mediator_comp_sub12"/>
</dbReference>
<feature type="region of interest" description="Disordered" evidence="1">
    <location>
        <begin position="105"/>
        <end position="141"/>
    </location>
</feature>
<comment type="caution">
    <text evidence="2">The sequence shown here is derived from an EMBL/GenBank/DDBJ whole genome shotgun (WGS) entry which is preliminary data.</text>
</comment>
<dbReference type="PANTHER" id="PTHR46007">
    <property type="entry name" value="MEDIATOR OF RNA POLYMERASE II TRANSCRIPTION SUBUNIT 12"/>
    <property type="match status" value="1"/>
</dbReference>